<evidence type="ECO:0000313" key="2">
    <source>
        <dbReference type="EMBL" id="ORY68977.1"/>
    </source>
</evidence>
<feature type="region of interest" description="Disordered" evidence="1">
    <location>
        <begin position="60"/>
        <end position="141"/>
    </location>
</feature>
<name>A0A1Y2EC46_9PEZI</name>
<dbReference type="EMBL" id="MCFJ01000003">
    <property type="protein sequence ID" value="ORY68977.1"/>
    <property type="molecule type" value="Genomic_DNA"/>
</dbReference>
<feature type="compositionally biased region" description="Acidic residues" evidence="1">
    <location>
        <begin position="831"/>
        <end position="844"/>
    </location>
</feature>
<evidence type="ECO:0000256" key="1">
    <source>
        <dbReference type="SAM" id="MobiDB-lite"/>
    </source>
</evidence>
<dbReference type="AlphaFoldDB" id="A0A1Y2EC46"/>
<dbReference type="STRING" id="1141098.A0A1Y2EC46"/>
<feature type="compositionally biased region" description="Polar residues" evidence="1">
    <location>
        <begin position="177"/>
        <end position="190"/>
    </location>
</feature>
<feature type="compositionally biased region" description="Polar residues" evidence="1">
    <location>
        <begin position="248"/>
        <end position="272"/>
    </location>
</feature>
<gene>
    <name evidence="2" type="ORF">BCR38DRAFT_406853</name>
</gene>
<dbReference type="RefSeq" id="XP_040719264.1">
    <property type="nucleotide sequence ID" value="XM_040858100.1"/>
</dbReference>
<feature type="compositionally biased region" description="Polar residues" evidence="1">
    <location>
        <begin position="20"/>
        <end position="30"/>
    </location>
</feature>
<accession>A0A1Y2EC46</accession>
<feature type="region of interest" description="Disordered" evidence="1">
    <location>
        <begin position="177"/>
        <end position="523"/>
    </location>
</feature>
<feature type="compositionally biased region" description="Polar residues" evidence="1">
    <location>
        <begin position="453"/>
        <end position="467"/>
    </location>
</feature>
<reference evidence="2 3" key="1">
    <citation type="submission" date="2016-07" db="EMBL/GenBank/DDBJ databases">
        <title>Pervasive Adenine N6-methylation of Active Genes in Fungi.</title>
        <authorList>
            <consortium name="DOE Joint Genome Institute"/>
            <person name="Mondo S.J."/>
            <person name="Dannebaum R.O."/>
            <person name="Kuo R.C."/>
            <person name="Labutti K."/>
            <person name="Haridas S."/>
            <person name="Kuo A."/>
            <person name="Salamov A."/>
            <person name="Ahrendt S.R."/>
            <person name="Lipzen A."/>
            <person name="Sullivan W."/>
            <person name="Andreopoulos W.B."/>
            <person name="Clum A."/>
            <person name="Lindquist E."/>
            <person name="Daum C."/>
            <person name="Ramamoorthy G.K."/>
            <person name="Gryganskyi A."/>
            <person name="Culley D."/>
            <person name="Magnuson J.K."/>
            <person name="James T.Y."/>
            <person name="O'Malley M.A."/>
            <person name="Stajich J.E."/>
            <person name="Spatafora J.W."/>
            <person name="Visel A."/>
            <person name="Grigoriev I.V."/>
        </authorList>
    </citation>
    <scope>NUCLEOTIDE SEQUENCE [LARGE SCALE GENOMIC DNA]</scope>
    <source>
        <strain evidence="2 3">CBS 129021</strain>
    </source>
</reference>
<feature type="compositionally biased region" description="Polar residues" evidence="1">
    <location>
        <begin position="216"/>
        <end position="227"/>
    </location>
</feature>
<feature type="compositionally biased region" description="Basic and acidic residues" evidence="1">
    <location>
        <begin position="751"/>
        <end position="779"/>
    </location>
</feature>
<keyword evidence="3" id="KW-1185">Reference proteome</keyword>
<evidence type="ECO:0000313" key="3">
    <source>
        <dbReference type="Proteomes" id="UP000193689"/>
    </source>
</evidence>
<feature type="compositionally biased region" description="Polar residues" evidence="1">
    <location>
        <begin position="305"/>
        <end position="347"/>
    </location>
</feature>
<comment type="caution">
    <text evidence="2">The sequence shown here is derived from an EMBL/GenBank/DDBJ whole genome shotgun (WGS) entry which is preliminary data.</text>
</comment>
<feature type="compositionally biased region" description="Basic and acidic residues" evidence="1">
    <location>
        <begin position="552"/>
        <end position="565"/>
    </location>
</feature>
<feature type="region of interest" description="Disordered" evidence="1">
    <location>
        <begin position="795"/>
        <end position="844"/>
    </location>
</feature>
<feature type="region of interest" description="Disordered" evidence="1">
    <location>
        <begin position="1"/>
        <end position="30"/>
    </location>
</feature>
<dbReference type="Proteomes" id="UP000193689">
    <property type="component" value="Unassembled WGS sequence"/>
</dbReference>
<feature type="compositionally biased region" description="Polar residues" evidence="1">
    <location>
        <begin position="405"/>
        <end position="414"/>
    </location>
</feature>
<feature type="compositionally biased region" description="Polar residues" evidence="1">
    <location>
        <begin position="68"/>
        <end position="111"/>
    </location>
</feature>
<protein>
    <submittedName>
        <fullName evidence="2">Uncharacterized protein</fullName>
    </submittedName>
</protein>
<organism evidence="2 3">
    <name type="scientific">Pseudomassariella vexata</name>
    <dbReference type="NCBI Taxonomy" id="1141098"/>
    <lineage>
        <taxon>Eukaryota</taxon>
        <taxon>Fungi</taxon>
        <taxon>Dikarya</taxon>
        <taxon>Ascomycota</taxon>
        <taxon>Pezizomycotina</taxon>
        <taxon>Sordariomycetes</taxon>
        <taxon>Xylariomycetidae</taxon>
        <taxon>Amphisphaeriales</taxon>
        <taxon>Pseudomassariaceae</taxon>
        <taxon>Pseudomassariella</taxon>
    </lineage>
</organism>
<feature type="compositionally biased region" description="Polar residues" evidence="1">
    <location>
        <begin position="574"/>
        <end position="604"/>
    </location>
</feature>
<dbReference type="InParanoid" id="A0A1Y2EC46"/>
<feature type="compositionally biased region" description="Basic and acidic residues" evidence="1">
    <location>
        <begin position="796"/>
        <end position="828"/>
    </location>
</feature>
<feature type="compositionally biased region" description="Low complexity" evidence="1">
    <location>
        <begin position="1"/>
        <end position="15"/>
    </location>
</feature>
<dbReference type="OrthoDB" id="3550599at2759"/>
<sequence>MSSRASSSQASGQESPITRPGSSSTTNSINYMGQQCSSRGCAKTTLTGSSLCSICTCHKEHTDRDKGNGSSPVKSPASFITSVTASPVRNEFASKTTNHITRRSTSASTAAPVTYGDQRTDKEPSIGWPAKAPSSHANATLNPQNTKVLNAKATARKTAKALPSSSSFVPLESITVAQPGTSYGSSTKATGSAALPTQPPMKKQRLSADPHGSRTKPINGQPVTNGSGLRAEPGFALRQGQKPDKQLKTPSLKQDSTPAETESARQGDSTQMLGAAAGHVRGPTLIDLSREDDENGSEGRPPSHSPESASNRYTGSVGLQNNAPIRPVNSSQKSMNGERPTYTSSPSVERGRDPVDRLKNHTHGDVAGNGRNIANGALGSSSRSHPVESQRDSNTKAMTSHRGTRSPSQPNKALQSARAPAQVYQRFNLSPPPTSRPPSSSVKGNRSGVGVTGSLNGEITEQGQPGQARSKPGPVANGVQADTLVEPEPSRPASTWSSGSKDMAPLESSATLPDVRQGSQARRIIPRVPKAVMNKWYLATMEASTTGSNSKSVEHGAGDQPRDASKPAGPEATKGSTLAQLFRSSDTTNRARSGPLTLQPQESISEVRRRTSTSQPRRGLGIGNKKAGSVSTDLATPLIPLRERRRQALREPGWKTLTPQQRQQLLIDTHDEALFDKAIYGPLNEARRSGTALYDLPHHLQPQHDVRPSRYFAHFDPRVHWTNARTEDWYDRKQDEISARGSRKSRIHFAKPAERRARLKAEEAERGGPPRTELPERVRSNPAWMAAVAEMDEMAADYHREKRQQNKERLRVEAELRKKVKDKEKEMIDANGDDDQGDVEMVDA</sequence>
<feature type="region of interest" description="Disordered" evidence="1">
    <location>
        <begin position="736"/>
        <end position="781"/>
    </location>
</feature>
<proteinExistence type="predicted"/>
<feature type="compositionally biased region" description="Basic and acidic residues" evidence="1">
    <location>
        <begin position="349"/>
        <end position="364"/>
    </location>
</feature>
<feature type="compositionally biased region" description="Basic and acidic residues" evidence="1">
    <location>
        <begin position="385"/>
        <end position="394"/>
    </location>
</feature>
<dbReference type="GeneID" id="63774312"/>
<feature type="region of interest" description="Disordered" evidence="1">
    <location>
        <begin position="543"/>
        <end position="630"/>
    </location>
</feature>